<sequence>MEDEAIIELLFARSERAVAELDAKYGPLLRSLALRLLADEEDAAECVSDAYFAAWKAIPPERPERLAAWLCRVVRNGAVSVLRKRGALRRGGPCLSLDELAESLAAPGSVADALEAKELAEGIRRFLETLPRENRVIFLRRYWFEDSILEISERCGLSEGAVRLRLMRLRRRLRDWLKSQEADI</sequence>
<dbReference type="Pfam" id="PF04542">
    <property type="entry name" value="Sigma70_r2"/>
    <property type="match status" value="1"/>
</dbReference>
<feature type="domain" description="RNA polymerase sigma-70 region 2" evidence="6">
    <location>
        <begin position="24"/>
        <end position="86"/>
    </location>
</feature>
<name>A0A9D1JUH0_9FIRM</name>
<keyword evidence="3" id="KW-0731">Sigma factor</keyword>
<evidence type="ECO:0000313" key="8">
    <source>
        <dbReference type="EMBL" id="HIS66246.1"/>
    </source>
</evidence>
<feature type="domain" description="RNA polymerase sigma factor 70 region 4 type 2" evidence="7">
    <location>
        <begin position="123"/>
        <end position="173"/>
    </location>
</feature>
<comment type="similarity">
    <text evidence="1">Belongs to the sigma-70 factor family. ECF subfamily.</text>
</comment>
<dbReference type="InterPro" id="IPR013324">
    <property type="entry name" value="RNA_pol_sigma_r3/r4-like"/>
</dbReference>
<dbReference type="SUPFAM" id="SSF88946">
    <property type="entry name" value="Sigma2 domain of RNA polymerase sigma factors"/>
    <property type="match status" value="1"/>
</dbReference>
<dbReference type="InterPro" id="IPR014284">
    <property type="entry name" value="RNA_pol_sigma-70_dom"/>
</dbReference>
<dbReference type="PANTHER" id="PTHR43133:SF8">
    <property type="entry name" value="RNA POLYMERASE SIGMA FACTOR HI_1459-RELATED"/>
    <property type="match status" value="1"/>
</dbReference>
<keyword evidence="5" id="KW-0804">Transcription</keyword>
<proteinExistence type="inferred from homology"/>
<keyword evidence="2" id="KW-0805">Transcription regulation</keyword>
<dbReference type="InterPro" id="IPR013325">
    <property type="entry name" value="RNA_pol_sigma_r2"/>
</dbReference>
<protein>
    <submittedName>
        <fullName evidence="8">RNA polymerase sigma factor</fullName>
    </submittedName>
</protein>
<dbReference type="Proteomes" id="UP000824001">
    <property type="component" value="Unassembled WGS sequence"/>
</dbReference>
<evidence type="ECO:0000256" key="3">
    <source>
        <dbReference type="ARBA" id="ARBA00023082"/>
    </source>
</evidence>
<evidence type="ECO:0000256" key="4">
    <source>
        <dbReference type="ARBA" id="ARBA00023125"/>
    </source>
</evidence>
<reference evidence="8" key="1">
    <citation type="submission" date="2020-10" db="EMBL/GenBank/DDBJ databases">
        <authorList>
            <person name="Gilroy R."/>
        </authorList>
    </citation>
    <scope>NUCLEOTIDE SEQUENCE</scope>
    <source>
        <strain evidence="8">ChiHjej10B9-9673</strain>
    </source>
</reference>
<dbReference type="Pfam" id="PF08281">
    <property type="entry name" value="Sigma70_r4_2"/>
    <property type="match status" value="1"/>
</dbReference>
<evidence type="ECO:0000256" key="5">
    <source>
        <dbReference type="ARBA" id="ARBA00023163"/>
    </source>
</evidence>
<dbReference type="InterPro" id="IPR007627">
    <property type="entry name" value="RNA_pol_sigma70_r2"/>
</dbReference>
<gene>
    <name evidence="8" type="ORF">IAC18_01660</name>
</gene>
<organism evidence="8 9">
    <name type="scientific">Candidatus Scatomorpha merdipullorum</name>
    <dbReference type="NCBI Taxonomy" id="2840927"/>
    <lineage>
        <taxon>Bacteria</taxon>
        <taxon>Bacillati</taxon>
        <taxon>Bacillota</taxon>
        <taxon>Clostridia</taxon>
        <taxon>Eubacteriales</taxon>
        <taxon>Candidatus Scatomorpha</taxon>
    </lineage>
</organism>
<dbReference type="AlphaFoldDB" id="A0A9D1JUH0"/>
<evidence type="ECO:0000313" key="9">
    <source>
        <dbReference type="Proteomes" id="UP000824001"/>
    </source>
</evidence>
<dbReference type="InterPro" id="IPR013249">
    <property type="entry name" value="RNA_pol_sigma70_r4_t2"/>
</dbReference>
<dbReference type="EMBL" id="DVJK01000048">
    <property type="protein sequence ID" value="HIS66246.1"/>
    <property type="molecule type" value="Genomic_DNA"/>
</dbReference>
<comment type="caution">
    <text evidence="8">The sequence shown here is derived from an EMBL/GenBank/DDBJ whole genome shotgun (WGS) entry which is preliminary data.</text>
</comment>
<dbReference type="InterPro" id="IPR036388">
    <property type="entry name" value="WH-like_DNA-bd_sf"/>
</dbReference>
<accession>A0A9D1JUH0</accession>
<dbReference type="Gene3D" id="1.10.1740.10">
    <property type="match status" value="1"/>
</dbReference>
<dbReference type="SUPFAM" id="SSF88659">
    <property type="entry name" value="Sigma3 and sigma4 domains of RNA polymerase sigma factors"/>
    <property type="match status" value="1"/>
</dbReference>
<evidence type="ECO:0000256" key="2">
    <source>
        <dbReference type="ARBA" id="ARBA00023015"/>
    </source>
</evidence>
<evidence type="ECO:0000256" key="1">
    <source>
        <dbReference type="ARBA" id="ARBA00010641"/>
    </source>
</evidence>
<reference evidence="8" key="2">
    <citation type="journal article" date="2021" name="PeerJ">
        <title>Extensive microbial diversity within the chicken gut microbiome revealed by metagenomics and culture.</title>
        <authorList>
            <person name="Gilroy R."/>
            <person name="Ravi A."/>
            <person name="Getino M."/>
            <person name="Pursley I."/>
            <person name="Horton D.L."/>
            <person name="Alikhan N.F."/>
            <person name="Baker D."/>
            <person name="Gharbi K."/>
            <person name="Hall N."/>
            <person name="Watson M."/>
            <person name="Adriaenssens E.M."/>
            <person name="Foster-Nyarko E."/>
            <person name="Jarju S."/>
            <person name="Secka A."/>
            <person name="Antonio M."/>
            <person name="Oren A."/>
            <person name="Chaudhuri R.R."/>
            <person name="La Ragione R."/>
            <person name="Hildebrand F."/>
            <person name="Pallen M.J."/>
        </authorList>
    </citation>
    <scope>NUCLEOTIDE SEQUENCE</scope>
    <source>
        <strain evidence="8">ChiHjej10B9-9673</strain>
    </source>
</reference>
<keyword evidence="4" id="KW-0238">DNA-binding</keyword>
<dbReference type="PANTHER" id="PTHR43133">
    <property type="entry name" value="RNA POLYMERASE ECF-TYPE SIGMA FACTO"/>
    <property type="match status" value="1"/>
</dbReference>
<dbReference type="InterPro" id="IPR039425">
    <property type="entry name" value="RNA_pol_sigma-70-like"/>
</dbReference>
<evidence type="ECO:0000259" key="7">
    <source>
        <dbReference type="Pfam" id="PF08281"/>
    </source>
</evidence>
<dbReference type="Gene3D" id="1.10.10.10">
    <property type="entry name" value="Winged helix-like DNA-binding domain superfamily/Winged helix DNA-binding domain"/>
    <property type="match status" value="1"/>
</dbReference>
<dbReference type="GO" id="GO:0006352">
    <property type="term" value="P:DNA-templated transcription initiation"/>
    <property type="evidence" value="ECO:0007669"/>
    <property type="project" value="InterPro"/>
</dbReference>
<evidence type="ECO:0000259" key="6">
    <source>
        <dbReference type="Pfam" id="PF04542"/>
    </source>
</evidence>
<dbReference type="GO" id="GO:0003677">
    <property type="term" value="F:DNA binding"/>
    <property type="evidence" value="ECO:0007669"/>
    <property type="project" value="UniProtKB-KW"/>
</dbReference>
<dbReference type="GO" id="GO:0016987">
    <property type="term" value="F:sigma factor activity"/>
    <property type="evidence" value="ECO:0007669"/>
    <property type="project" value="UniProtKB-KW"/>
</dbReference>
<dbReference type="NCBIfam" id="TIGR02937">
    <property type="entry name" value="sigma70-ECF"/>
    <property type="match status" value="1"/>
</dbReference>